<accession>A0A679GJF9</accession>
<dbReference type="GO" id="GO:0071555">
    <property type="term" value="P:cell wall organization"/>
    <property type="evidence" value="ECO:0007669"/>
    <property type="project" value="UniProtKB-UniRule"/>
</dbReference>
<evidence type="ECO:0000313" key="11">
    <source>
        <dbReference type="EMBL" id="BCA27759.1"/>
    </source>
</evidence>
<dbReference type="EMBL" id="AP022642">
    <property type="protein sequence ID" value="BCA27759.1"/>
    <property type="molecule type" value="Genomic_DNA"/>
</dbReference>
<dbReference type="UniPathway" id="UPA00219"/>
<dbReference type="Proteomes" id="UP000501237">
    <property type="component" value="Chromosome"/>
</dbReference>
<evidence type="ECO:0000256" key="3">
    <source>
        <dbReference type="ARBA" id="ARBA00022676"/>
    </source>
</evidence>
<evidence type="ECO:0000256" key="9">
    <source>
        <dbReference type="PROSITE-ProRule" id="PRU01373"/>
    </source>
</evidence>
<evidence type="ECO:0000256" key="6">
    <source>
        <dbReference type="ARBA" id="ARBA00022960"/>
    </source>
</evidence>
<organism evidence="11 12">
    <name type="scientific">Metapseudomonas otitidis</name>
    <dbReference type="NCBI Taxonomy" id="319939"/>
    <lineage>
        <taxon>Bacteria</taxon>
        <taxon>Pseudomonadati</taxon>
        <taxon>Pseudomonadota</taxon>
        <taxon>Gammaproteobacteria</taxon>
        <taxon>Pseudomonadales</taxon>
        <taxon>Pseudomonadaceae</taxon>
        <taxon>Metapseudomonas</taxon>
    </lineage>
</organism>
<dbReference type="AlphaFoldDB" id="A0A679GJF9"/>
<sequence>MSDLDLLHISIADQRLYGFAAGRLLVSYPVSTALNGPGELSGSNCTPRGLHEVRARIGADLPLNAVLRGRRWTGEVWSEALHEQFPGRDWILSRILWLSGREPGFNRLGKVDSMRRYIYIHGTPDTEPMGVPRSHGCVRMRNADLLELFPRVPVHCAVRIDEAPRPEWAAPNP</sequence>
<feature type="active site" description="Proton donor/acceptor" evidence="9">
    <location>
        <position position="121"/>
    </location>
</feature>
<evidence type="ECO:0000256" key="8">
    <source>
        <dbReference type="ARBA" id="ARBA00023316"/>
    </source>
</evidence>
<evidence type="ECO:0000256" key="5">
    <source>
        <dbReference type="ARBA" id="ARBA00022801"/>
    </source>
</evidence>
<keyword evidence="8 9" id="KW-0961">Cell wall biogenesis/degradation</keyword>
<comment type="pathway">
    <text evidence="1 9">Cell wall biogenesis; peptidoglycan biosynthesis.</text>
</comment>
<dbReference type="RefSeq" id="WP_172433026.1">
    <property type="nucleotide sequence ID" value="NZ_AP022642.1"/>
</dbReference>
<keyword evidence="7 9" id="KW-0573">Peptidoglycan synthesis</keyword>
<dbReference type="GeneID" id="57396951"/>
<feature type="domain" description="L,D-TPase catalytic" evidence="10">
    <location>
        <begin position="5"/>
        <end position="161"/>
    </location>
</feature>
<protein>
    <submittedName>
        <fullName evidence="11">L,D-transpeptidase</fullName>
    </submittedName>
</protein>
<keyword evidence="5" id="KW-0378">Hydrolase</keyword>
<name>A0A679GJF9_9GAMM</name>
<evidence type="ECO:0000256" key="1">
    <source>
        <dbReference type="ARBA" id="ARBA00004752"/>
    </source>
</evidence>
<evidence type="ECO:0000256" key="2">
    <source>
        <dbReference type="ARBA" id="ARBA00005992"/>
    </source>
</evidence>
<dbReference type="GO" id="GO:0016757">
    <property type="term" value="F:glycosyltransferase activity"/>
    <property type="evidence" value="ECO:0007669"/>
    <property type="project" value="UniProtKB-KW"/>
</dbReference>
<dbReference type="GO" id="GO:0005576">
    <property type="term" value="C:extracellular region"/>
    <property type="evidence" value="ECO:0007669"/>
    <property type="project" value="TreeGrafter"/>
</dbReference>
<comment type="similarity">
    <text evidence="2">Belongs to the YkuD family.</text>
</comment>
<evidence type="ECO:0000256" key="4">
    <source>
        <dbReference type="ARBA" id="ARBA00022679"/>
    </source>
</evidence>
<dbReference type="GO" id="GO:0018104">
    <property type="term" value="P:peptidoglycan-protein cross-linking"/>
    <property type="evidence" value="ECO:0007669"/>
    <property type="project" value="TreeGrafter"/>
</dbReference>
<dbReference type="PANTHER" id="PTHR30582:SF24">
    <property type="entry name" value="L,D-TRANSPEPTIDASE ERFK_SRFK-RELATED"/>
    <property type="match status" value="1"/>
</dbReference>
<reference evidence="11 12" key="1">
    <citation type="journal article" date="2020" name="Microbiol. Resour. Announc.">
        <title>Complete genome sequence of Pseudomonas otitidis strain MrB4, isolated from Lake Biwa in Japan.</title>
        <authorList>
            <person name="Miyazaki K."/>
            <person name="Hase E."/>
            <person name="Maruya T."/>
        </authorList>
    </citation>
    <scope>NUCLEOTIDE SEQUENCE [LARGE SCALE GENOMIC DNA]</scope>
    <source>
        <strain evidence="11 12">MrB4</strain>
    </source>
</reference>
<feature type="active site" description="Nucleophile" evidence="9">
    <location>
        <position position="137"/>
    </location>
</feature>
<evidence type="ECO:0000259" key="10">
    <source>
        <dbReference type="PROSITE" id="PS52029"/>
    </source>
</evidence>
<dbReference type="GO" id="GO:0071972">
    <property type="term" value="F:peptidoglycan L,D-transpeptidase activity"/>
    <property type="evidence" value="ECO:0007669"/>
    <property type="project" value="TreeGrafter"/>
</dbReference>
<evidence type="ECO:0000313" key="12">
    <source>
        <dbReference type="Proteomes" id="UP000501237"/>
    </source>
</evidence>
<gene>
    <name evidence="11" type="ORF">PtoMrB4_17360</name>
</gene>
<dbReference type="PROSITE" id="PS52029">
    <property type="entry name" value="LD_TPASE"/>
    <property type="match status" value="1"/>
</dbReference>
<keyword evidence="6 9" id="KW-0133">Cell shape</keyword>
<keyword evidence="3" id="KW-0328">Glycosyltransferase</keyword>
<dbReference type="CDD" id="cd16913">
    <property type="entry name" value="YkuD_like"/>
    <property type="match status" value="1"/>
</dbReference>
<dbReference type="GO" id="GO:0008360">
    <property type="term" value="P:regulation of cell shape"/>
    <property type="evidence" value="ECO:0007669"/>
    <property type="project" value="UniProtKB-UniRule"/>
</dbReference>
<dbReference type="InterPro" id="IPR038063">
    <property type="entry name" value="Transpep_catalytic_dom"/>
</dbReference>
<dbReference type="Gene3D" id="2.40.440.10">
    <property type="entry name" value="L,D-transpeptidase catalytic domain-like"/>
    <property type="match status" value="1"/>
</dbReference>
<dbReference type="InterPro" id="IPR005490">
    <property type="entry name" value="LD_TPept_cat_dom"/>
</dbReference>
<dbReference type="SUPFAM" id="SSF141523">
    <property type="entry name" value="L,D-transpeptidase catalytic domain-like"/>
    <property type="match status" value="1"/>
</dbReference>
<evidence type="ECO:0000256" key="7">
    <source>
        <dbReference type="ARBA" id="ARBA00022984"/>
    </source>
</evidence>
<keyword evidence="4" id="KW-0808">Transferase</keyword>
<dbReference type="Pfam" id="PF03734">
    <property type="entry name" value="YkuD"/>
    <property type="match status" value="1"/>
</dbReference>
<dbReference type="InterPro" id="IPR050979">
    <property type="entry name" value="LD-transpeptidase"/>
</dbReference>
<dbReference type="PANTHER" id="PTHR30582">
    <property type="entry name" value="L,D-TRANSPEPTIDASE"/>
    <property type="match status" value="1"/>
</dbReference>
<dbReference type="KEGG" id="poj:PtoMrB4_17360"/>
<proteinExistence type="inferred from homology"/>